<feature type="region of interest" description="Disordered" evidence="1">
    <location>
        <begin position="417"/>
        <end position="443"/>
    </location>
</feature>
<feature type="compositionally biased region" description="Low complexity" evidence="1">
    <location>
        <begin position="125"/>
        <end position="144"/>
    </location>
</feature>
<dbReference type="AlphaFoldDB" id="A0A5P1EVR2"/>
<feature type="compositionally biased region" description="Acidic residues" evidence="1">
    <location>
        <begin position="515"/>
        <end position="524"/>
    </location>
</feature>
<dbReference type="Gramene" id="ONK69924">
    <property type="protein sequence ID" value="ONK69924"/>
    <property type="gene ID" value="A4U43_C05F28280"/>
</dbReference>
<feature type="compositionally biased region" description="Low complexity" evidence="1">
    <location>
        <begin position="424"/>
        <end position="441"/>
    </location>
</feature>
<evidence type="ECO:0000313" key="2">
    <source>
        <dbReference type="EMBL" id="ONK69924.1"/>
    </source>
</evidence>
<feature type="compositionally biased region" description="Pro residues" evidence="1">
    <location>
        <begin position="67"/>
        <end position="78"/>
    </location>
</feature>
<sequence length="524" mass="59308">MGTGNKERPNPKTLDTDKFRFLRPDPIALYEEGNEEMHQTYKSSDIRKYFPSRLADVTVGPSSTGPTPLPRRLPPPPYRPPERVPLVTHNSPEIDKLYAKRKKVSGLCGTFTNLPTPDVEHTLTSSSSASASSSEADSQMSRASTGQVSETQLGPEEILPDTAEEIHKTYSEILEVDTTYVAPSEDVVFVDCLPSKERRPLPSKAQEFAHRRETSGISLKAEENYQQLKEKFLQRYQNAKAEILRRFPNQPKAPKLGRSGNNPNTKKPPKGKRVVIQWNEFGQPIGDWGTNFNNYLGCLAKRADLFNPYFMWTHQPFNRLEAAWRDLEKRPMRVDEIVKFAYGTFSPKYDKEDKKKKKLAIVDALLRTVQEAALQSQLQSDGESATASELPVDVQDRCVQEIFGPYKKNRYRLWGVGSRKPTESGESSTTSVTEPSSTHEPCVSREEFMEFKKNTEEMLQMRLKERELMISMASSMPSEQREKWLAQMALLWGSLDGESSAAKNRDDGPLLAQEDSSDDETETA</sequence>
<feature type="region of interest" description="Disordered" evidence="1">
    <location>
        <begin position="116"/>
        <end position="157"/>
    </location>
</feature>
<feature type="region of interest" description="Disordered" evidence="1">
    <location>
        <begin position="498"/>
        <end position="524"/>
    </location>
</feature>
<evidence type="ECO:0000313" key="3">
    <source>
        <dbReference type="Proteomes" id="UP000243459"/>
    </source>
</evidence>
<keyword evidence="3" id="KW-1185">Reference proteome</keyword>
<proteinExistence type="predicted"/>
<organism evidence="2 3">
    <name type="scientific">Asparagus officinalis</name>
    <name type="common">Garden asparagus</name>
    <dbReference type="NCBI Taxonomy" id="4686"/>
    <lineage>
        <taxon>Eukaryota</taxon>
        <taxon>Viridiplantae</taxon>
        <taxon>Streptophyta</taxon>
        <taxon>Embryophyta</taxon>
        <taxon>Tracheophyta</taxon>
        <taxon>Spermatophyta</taxon>
        <taxon>Magnoliopsida</taxon>
        <taxon>Liliopsida</taxon>
        <taxon>Asparagales</taxon>
        <taxon>Asparagaceae</taxon>
        <taxon>Asparagoideae</taxon>
        <taxon>Asparagus</taxon>
    </lineage>
</organism>
<dbReference type="Proteomes" id="UP000243459">
    <property type="component" value="Chromosome 5"/>
</dbReference>
<feature type="region of interest" description="Disordered" evidence="1">
    <location>
        <begin position="247"/>
        <end position="271"/>
    </location>
</feature>
<name>A0A5P1EVR2_ASPOF</name>
<protein>
    <submittedName>
        <fullName evidence="2">Uncharacterized protein</fullName>
    </submittedName>
</protein>
<dbReference type="EMBL" id="CM007385">
    <property type="protein sequence ID" value="ONK69924.1"/>
    <property type="molecule type" value="Genomic_DNA"/>
</dbReference>
<accession>A0A5P1EVR2</accession>
<gene>
    <name evidence="2" type="ORF">A4U43_C05F28280</name>
</gene>
<evidence type="ECO:0000256" key="1">
    <source>
        <dbReference type="SAM" id="MobiDB-lite"/>
    </source>
</evidence>
<feature type="region of interest" description="Disordered" evidence="1">
    <location>
        <begin position="57"/>
        <end position="78"/>
    </location>
</feature>
<reference evidence="3" key="1">
    <citation type="journal article" date="2017" name="Nat. Commun.">
        <title>The asparagus genome sheds light on the origin and evolution of a young Y chromosome.</title>
        <authorList>
            <person name="Harkess A."/>
            <person name="Zhou J."/>
            <person name="Xu C."/>
            <person name="Bowers J.E."/>
            <person name="Van der Hulst R."/>
            <person name="Ayyampalayam S."/>
            <person name="Mercati F."/>
            <person name="Riccardi P."/>
            <person name="McKain M.R."/>
            <person name="Kakrana A."/>
            <person name="Tang H."/>
            <person name="Ray J."/>
            <person name="Groenendijk J."/>
            <person name="Arikit S."/>
            <person name="Mathioni S.M."/>
            <person name="Nakano M."/>
            <person name="Shan H."/>
            <person name="Telgmann-Rauber A."/>
            <person name="Kanno A."/>
            <person name="Yue Z."/>
            <person name="Chen H."/>
            <person name="Li W."/>
            <person name="Chen Y."/>
            <person name="Xu X."/>
            <person name="Zhang Y."/>
            <person name="Luo S."/>
            <person name="Chen H."/>
            <person name="Gao J."/>
            <person name="Mao Z."/>
            <person name="Pires J.C."/>
            <person name="Luo M."/>
            <person name="Kudrna D."/>
            <person name="Wing R.A."/>
            <person name="Meyers B.C."/>
            <person name="Yi K."/>
            <person name="Kong H."/>
            <person name="Lavrijsen P."/>
            <person name="Sunseri F."/>
            <person name="Falavigna A."/>
            <person name="Ye Y."/>
            <person name="Leebens-Mack J.H."/>
            <person name="Chen G."/>
        </authorList>
    </citation>
    <scope>NUCLEOTIDE SEQUENCE [LARGE SCALE GENOMIC DNA]</scope>
    <source>
        <strain evidence="3">cv. DH0086</strain>
    </source>
</reference>